<dbReference type="Pfam" id="PF19259">
    <property type="entry name" value="Ty3_capsid"/>
    <property type="match status" value="1"/>
</dbReference>
<protein>
    <recommendedName>
        <fullName evidence="2">Ty3 transposon capsid-like protein domain-containing protein</fullName>
    </recommendedName>
</protein>
<sequence length="794" mass="87790">MATPSSDDQQPRPALTMEDVMRAINNLGKELETTKSYLAKELDVTKGRVAELLAAGNTPPHDNMRRPPPYRPPSVAWRPPASRTSQFPTATDPIPRMRIDAPRFSGEDPVGWIFRIQKYFDYFFTPEAERLHLVAMLIDHPASEWFRYYQANNCNVSWMAFLVAVRQRFDPDYYENYIGLLSKLHQITTVMDYQSSFKALLNKVAGVPEPTLIAMYIAGLKQPVQHEVNLRAPGTLQEAFALAREYAASRQDAQAAFGSSSRRLWGSPRPSPSPPAAGQPLGISTPSHTTPPKPPDNRSVNSLPVVRLTNAEKAERGKKGLCWFCEEKWDPTHRCKRRFLALMGPDDEKLVPIEDLNEHPITEDLDITGDISSLHSLAGSPSPRSLRLTGDINNSPVHVLLDGGSTHNFIHPTVGEKLSLVLYPVTPFRVYVGNGESLRCSYSCPHTAVALQGHIFAIDLYLLEIHGPDVVLGVQWLQTLGKVSHDYANLTMEFTWNGATVQLRGGTPAPKPISYGHLCTLVATQQPLEFYELVPAPTGALPVTAAPEFPSDVPASITTILQSHAAVFTTPTALPPARDWDHRIHLEPNTKHINVRPYRYPRDSDDTTAASLVELSQPMPVIMDAIRAEQRTRPELDALKAAAEAGMAPPELTVQDGVACRLRLPDGCRVHDVFHVSLLRPFVTPAAGIPTPTWPAEFVQNHPLSVPVAALRSRTILVDGDPQEQWLIRWSDGTNDDSTWEPVHVLREQFPTLRLEDKANSDSGGVDTGLEHATHDVLFLGLLGLRGFHSASAS</sequence>
<proteinExistence type="predicted"/>
<dbReference type="CDD" id="cd00303">
    <property type="entry name" value="retropepsin_like"/>
    <property type="match status" value="1"/>
</dbReference>
<accession>A0A484L0L2</accession>
<dbReference type="InterPro" id="IPR016197">
    <property type="entry name" value="Chromo-like_dom_sf"/>
</dbReference>
<dbReference type="EMBL" id="OOIL02000779">
    <property type="protein sequence ID" value="VFQ69232.1"/>
    <property type="molecule type" value="Genomic_DNA"/>
</dbReference>
<dbReference type="OrthoDB" id="1933597at2759"/>
<dbReference type="Proteomes" id="UP000595140">
    <property type="component" value="Unassembled WGS sequence"/>
</dbReference>
<feature type="compositionally biased region" description="Low complexity" evidence="1">
    <location>
        <begin position="278"/>
        <end position="288"/>
    </location>
</feature>
<name>A0A484L0L2_9ASTE</name>
<dbReference type="AlphaFoldDB" id="A0A484L0L2"/>
<feature type="domain" description="Ty3 transposon capsid-like protein" evidence="2">
    <location>
        <begin position="125"/>
        <end position="249"/>
    </location>
</feature>
<evidence type="ECO:0000313" key="4">
    <source>
        <dbReference type="Proteomes" id="UP000595140"/>
    </source>
</evidence>
<evidence type="ECO:0000259" key="2">
    <source>
        <dbReference type="Pfam" id="PF19259"/>
    </source>
</evidence>
<feature type="region of interest" description="Disordered" evidence="1">
    <location>
        <begin position="259"/>
        <end position="305"/>
    </location>
</feature>
<dbReference type="InterPro" id="IPR032567">
    <property type="entry name" value="RTL1-rel"/>
</dbReference>
<evidence type="ECO:0000313" key="3">
    <source>
        <dbReference type="EMBL" id="VFQ69232.1"/>
    </source>
</evidence>
<dbReference type="PANTHER" id="PTHR15503:SF22">
    <property type="entry name" value="TRANSPOSON TY3-I GAG POLYPROTEIN"/>
    <property type="match status" value="1"/>
</dbReference>
<dbReference type="PANTHER" id="PTHR15503">
    <property type="entry name" value="LDOC1 RELATED"/>
    <property type="match status" value="1"/>
</dbReference>
<dbReference type="SUPFAM" id="SSF54160">
    <property type="entry name" value="Chromo domain-like"/>
    <property type="match status" value="1"/>
</dbReference>
<dbReference type="InterPro" id="IPR021109">
    <property type="entry name" value="Peptidase_aspartic_dom_sf"/>
</dbReference>
<organism evidence="3 4">
    <name type="scientific">Cuscuta campestris</name>
    <dbReference type="NCBI Taxonomy" id="132261"/>
    <lineage>
        <taxon>Eukaryota</taxon>
        <taxon>Viridiplantae</taxon>
        <taxon>Streptophyta</taxon>
        <taxon>Embryophyta</taxon>
        <taxon>Tracheophyta</taxon>
        <taxon>Spermatophyta</taxon>
        <taxon>Magnoliopsida</taxon>
        <taxon>eudicotyledons</taxon>
        <taxon>Gunneridae</taxon>
        <taxon>Pentapetalae</taxon>
        <taxon>asterids</taxon>
        <taxon>lamiids</taxon>
        <taxon>Solanales</taxon>
        <taxon>Convolvulaceae</taxon>
        <taxon>Cuscuteae</taxon>
        <taxon>Cuscuta</taxon>
        <taxon>Cuscuta subgen. Grammica</taxon>
        <taxon>Cuscuta sect. Cleistogrammica</taxon>
    </lineage>
</organism>
<keyword evidence="4" id="KW-1185">Reference proteome</keyword>
<feature type="compositionally biased region" description="Low complexity" evidence="1">
    <location>
        <begin position="259"/>
        <end position="268"/>
    </location>
</feature>
<dbReference type="Pfam" id="PF08284">
    <property type="entry name" value="RVP_2"/>
    <property type="match status" value="1"/>
</dbReference>
<gene>
    <name evidence="3" type="ORF">CCAM_LOCUS11008</name>
</gene>
<dbReference type="SUPFAM" id="SSF50630">
    <property type="entry name" value="Acid proteases"/>
    <property type="match status" value="1"/>
</dbReference>
<reference evidence="3 4" key="1">
    <citation type="submission" date="2018-04" db="EMBL/GenBank/DDBJ databases">
        <authorList>
            <person name="Vogel A."/>
        </authorList>
    </citation>
    <scope>NUCLEOTIDE SEQUENCE [LARGE SCALE GENOMIC DNA]</scope>
</reference>
<evidence type="ECO:0000256" key="1">
    <source>
        <dbReference type="SAM" id="MobiDB-lite"/>
    </source>
</evidence>
<dbReference type="InterPro" id="IPR045358">
    <property type="entry name" value="Ty3_capsid"/>
</dbReference>
<feature type="region of interest" description="Disordered" evidence="1">
    <location>
        <begin position="55"/>
        <end position="92"/>
    </location>
</feature>
<dbReference type="Gene3D" id="2.40.70.10">
    <property type="entry name" value="Acid Proteases"/>
    <property type="match status" value="1"/>
</dbReference>